<keyword evidence="4 6" id="KW-1133">Transmembrane helix</keyword>
<reference evidence="7" key="1">
    <citation type="journal article" date="2020" name="mSystems">
        <title>Genome- and Community-Level Interaction Insights into Carbon Utilization and Element Cycling Functions of Hydrothermarchaeota in Hydrothermal Sediment.</title>
        <authorList>
            <person name="Zhou Z."/>
            <person name="Liu Y."/>
            <person name="Xu W."/>
            <person name="Pan J."/>
            <person name="Luo Z.H."/>
            <person name="Li M."/>
        </authorList>
    </citation>
    <scope>NUCLEOTIDE SEQUENCE [LARGE SCALE GENOMIC DNA]</scope>
    <source>
        <strain evidence="7">HyVt-489</strain>
    </source>
</reference>
<feature type="transmembrane region" description="Helical" evidence="6">
    <location>
        <begin position="115"/>
        <end position="140"/>
    </location>
</feature>
<comment type="caution">
    <text evidence="7">The sequence shown here is derived from an EMBL/GenBank/DDBJ whole genome shotgun (WGS) entry which is preliminary data.</text>
</comment>
<dbReference type="PANTHER" id="PTHR30086:SF20">
    <property type="entry name" value="ARGININE EXPORTER PROTEIN ARGO-RELATED"/>
    <property type="match status" value="1"/>
</dbReference>
<keyword evidence="5 6" id="KW-0472">Membrane</keyword>
<sequence>MNLSLYLAFALFAFSSAFTPGPNNFMLMSSGALFGFKRTIPHISGVAIGFNFVMLAALFGMGAIVAAFPWSLTIVKVAGAAWLAWLGLKFFKAAFTHEDKKKDATKTDRSRPFRFYEAVLFQWINPKALIMAIAAASAYIGISDDFIIRTALICGTYLFMGFASAAAWAVAGTTLDRLMSKGRAATILNIIMGALLVGTALMILTAKTHG</sequence>
<dbReference type="Pfam" id="PF01810">
    <property type="entry name" value="LysE"/>
    <property type="match status" value="1"/>
</dbReference>
<protein>
    <submittedName>
        <fullName evidence="7">LysE family translocator</fullName>
    </submittedName>
</protein>
<dbReference type="GO" id="GO:0015171">
    <property type="term" value="F:amino acid transmembrane transporter activity"/>
    <property type="evidence" value="ECO:0007669"/>
    <property type="project" value="TreeGrafter"/>
</dbReference>
<keyword evidence="3 6" id="KW-0812">Transmembrane</keyword>
<gene>
    <name evidence="7" type="ORF">ENJ46_04675</name>
</gene>
<evidence type="ECO:0000256" key="4">
    <source>
        <dbReference type="ARBA" id="ARBA00022989"/>
    </source>
</evidence>
<evidence type="ECO:0000313" key="7">
    <source>
        <dbReference type="EMBL" id="HFB55200.1"/>
    </source>
</evidence>
<evidence type="ECO:0000256" key="3">
    <source>
        <dbReference type="ARBA" id="ARBA00022692"/>
    </source>
</evidence>
<feature type="transmembrane region" description="Helical" evidence="6">
    <location>
        <begin position="74"/>
        <end position="95"/>
    </location>
</feature>
<dbReference type="PANTHER" id="PTHR30086">
    <property type="entry name" value="ARGININE EXPORTER PROTEIN ARGO"/>
    <property type="match status" value="1"/>
</dbReference>
<dbReference type="GO" id="GO:0033228">
    <property type="term" value="P:cysteine export across plasma membrane"/>
    <property type="evidence" value="ECO:0007669"/>
    <property type="project" value="TreeGrafter"/>
</dbReference>
<keyword evidence="2" id="KW-1003">Cell membrane</keyword>
<feature type="transmembrane region" description="Helical" evidence="6">
    <location>
        <begin position="46"/>
        <end position="68"/>
    </location>
</feature>
<feature type="transmembrane region" description="Helical" evidence="6">
    <location>
        <begin position="184"/>
        <end position="204"/>
    </location>
</feature>
<name>A0A7C3CBW6_9PROT</name>
<comment type="subcellular location">
    <subcellularLocation>
        <location evidence="1">Cell membrane</location>
        <topology evidence="1">Multi-pass membrane protein</topology>
    </subcellularLocation>
</comment>
<dbReference type="EMBL" id="DRMN01000308">
    <property type="protein sequence ID" value="HFB55200.1"/>
    <property type="molecule type" value="Genomic_DNA"/>
</dbReference>
<evidence type="ECO:0000256" key="2">
    <source>
        <dbReference type="ARBA" id="ARBA00022475"/>
    </source>
</evidence>
<dbReference type="Proteomes" id="UP000886042">
    <property type="component" value="Unassembled WGS sequence"/>
</dbReference>
<feature type="transmembrane region" description="Helical" evidence="6">
    <location>
        <begin position="146"/>
        <end position="172"/>
    </location>
</feature>
<organism evidence="7 8">
    <name type="scientific">Hellea balneolensis</name>
    <dbReference type="NCBI Taxonomy" id="287478"/>
    <lineage>
        <taxon>Bacteria</taxon>
        <taxon>Pseudomonadati</taxon>
        <taxon>Pseudomonadota</taxon>
        <taxon>Alphaproteobacteria</taxon>
        <taxon>Maricaulales</taxon>
        <taxon>Robiginitomaculaceae</taxon>
        <taxon>Hellea</taxon>
    </lineage>
</organism>
<evidence type="ECO:0000256" key="1">
    <source>
        <dbReference type="ARBA" id="ARBA00004651"/>
    </source>
</evidence>
<dbReference type="InterPro" id="IPR001123">
    <property type="entry name" value="LeuE-type"/>
</dbReference>
<evidence type="ECO:0000313" key="8">
    <source>
        <dbReference type="Proteomes" id="UP000886042"/>
    </source>
</evidence>
<evidence type="ECO:0000256" key="6">
    <source>
        <dbReference type="SAM" id="Phobius"/>
    </source>
</evidence>
<accession>A0A7C3CBW6</accession>
<proteinExistence type="predicted"/>
<feature type="transmembrane region" description="Helical" evidence="6">
    <location>
        <begin position="6"/>
        <end position="25"/>
    </location>
</feature>
<dbReference type="AlphaFoldDB" id="A0A7C3CBW6"/>
<dbReference type="GO" id="GO:0005886">
    <property type="term" value="C:plasma membrane"/>
    <property type="evidence" value="ECO:0007669"/>
    <property type="project" value="UniProtKB-SubCell"/>
</dbReference>
<evidence type="ECO:0000256" key="5">
    <source>
        <dbReference type="ARBA" id="ARBA00023136"/>
    </source>
</evidence>